<dbReference type="OrthoDB" id="9797997at2"/>
<dbReference type="Gene3D" id="3.30.70.1290">
    <property type="entry name" value="Transposase IS200-like"/>
    <property type="match status" value="1"/>
</dbReference>
<evidence type="ECO:0000259" key="1">
    <source>
        <dbReference type="SMART" id="SM01321"/>
    </source>
</evidence>
<dbReference type="GO" id="GO:0006313">
    <property type="term" value="P:DNA transposition"/>
    <property type="evidence" value="ECO:0007669"/>
    <property type="project" value="InterPro"/>
</dbReference>
<dbReference type="InterPro" id="IPR036515">
    <property type="entry name" value="Transposase_17_sf"/>
</dbReference>
<dbReference type="SUPFAM" id="SSF143422">
    <property type="entry name" value="Transposase IS200-like"/>
    <property type="match status" value="1"/>
</dbReference>
<keyword evidence="3" id="KW-1185">Reference proteome</keyword>
<dbReference type="PANTHER" id="PTHR33360">
    <property type="entry name" value="TRANSPOSASE FOR INSERTION SEQUENCE ELEMENT IS200"/>
    <property type="match status" value="1"/>
</dbReference>
<dbReference type="SMART" id="SM01321">
    <property type="entry name" value="Y1_Tnp"/>
    <property type="match status" value="1"/>
</dbReference>
<name>A0A1M4W740_9FLAO</name>
<evidence type="ECO:0000313" key="3">
    <source>
        <dbReference type="Proteomes" id="UP000184236"/>
    </source>
</evidence>
<dbReference type="InterPro" id="IPR002686">
    <property type="entry name" value="Transposase_17"/>
</dbReference>
<reference evidence="3" key="1">
    <citation type="submission" date="2016-11" db="EMBL/GenBank/DDBJ databases">
        <authorList>
            <person name="Varghese N."/>
            <person name="Submissions S."/>
        </authorList>
    </citation>
    <scope>NUCLEOTIDE SEQUENCE [LARGE SCALE GENOMIC DNA]</scope>
    <source>
        <strain evidence="3">DSM 26898</strain>
    </source>
</reference>
<dbReference type="PANTHER" id="PTHR33360:SF2">
    <property type="entry name" value="TRANSPOSASE FOR INSERTION SEQUENCE ELEMENT IS200"/>
    <property type="match status" value="1"/>
</dbReference>
<gene>
    <name evidence="2" type="ORF">SAMN05444408_10418</name>
</gene>
<dbReference type="STRING" id="1302685.SAMN05444408_10418"/>
<protein>
    <submittedName>
        <fullName evidence="2">Transposase IS200 like</fullName>
    </submittedName>
</protein>
<dbReference type="Pfam" id="PF01797">
    <property type="entry name" value="Y1_Tnp"/>
    <property type="match status" value="1"/>
</dbReference>
<organism evidence="2 3">
    <name type="scientific">Chryseobacterium takakiae</name>
    <dbReference type="NCBI Taxonomy" id="1302685"/>
    <lineage>
        <taxon>Bacteria</taxon>
        <taxon>Pseudomonadati</taxon>
        <taxon>Bacteroidota</taxon>
        <taxon>Flavobacteriia</taxon>
        <taxon>Flavobacteriales</taxon>
        <taxon>Weeksellaceae</taxon>
        <taxon>Chryseobacterium group</taxon>
        <taxon>Chryseobacterium</taxon>
    </lineage>
</organism>
<dbReference type="GO" id="GO:0004803">
    <property type="term" value="F:transposase activity"/>
    <property type="evidence" value="ECO:0007669"/>
    <property type="project" value="InterPro"/>
</dbReference>
<dbReference type="GO" id="GO:0003677">
    <property type="term" value="F:DNA binding"/>
    <property type="evidence" value="ECO:0007669"/>
    <property type="project" value="InterPro"/>
</dbReference>
<dbReference type="AlphaFoldDB" id="A0A1M4W740"/>
<dbReference type="Proteomes" id="UP000184236">
    <property type="component" value="Unassembled WGS sequence"/>
</dbReference>
<dbReference type="RefSeq" id="WP_072884040.1">
    <property type="nucleotide sequence ID" value="NZ_FQVO01000004.1"/>
</dbReference>
<sequence>MPNTYTQIYIQVVVATKGRDIKIRSEARAEIEKYICGIFSNKKQKVLAIYANPDHLHIFFSYKNLQITIPELIKTVKIESTNFINEKKLCFGKFSWQEGYGAFSYAKSQKDKVVNYVLNQEKHHSKKSFREEYMEMLNAFEIEFRNEYLFEFYDDEK</sequence>
<feature type="domain" description="Transposase IS200-like" evidence="1">
    <location>
        <begin position="5"/>
        <end position="120"/>
    </location>
</feature>
<proteinExistence type="predicted"/>
<dbReference type="EMBL" id="FQVO01000004">
    <property type="protein sequence ID" value="SHE76782.1"/>
    <property type="molecule type" value="Genomic_DNA"/>
</dbReference>
<evidence type="ECO:0000313" key="2">
    <source>
        <dbReference type="EMBL" id="SHE76782.1"/>
    </source>
</evidence>
<accession>A0A1M4W740</accession>